<comment type="caution">
    <text evidence="8">The sequence shown here is derived from an EMBL/GenBank/DDBJ whole genome shotgun (WGS) entry which is preliminary data.</text>
</comment>
<name>A0A9D2A953_9LACO</name>
<evidence type="ECO:0000313" key="8">
    <source>
        <dbReference type="EMBL" id="HIX01403.1"/>
    </source>
</evidence>
<feature type="transmembrane region" description="Helical" evidence="6">
    <location>
        <begin position="95"/>
        <end position="115"/>
    </location>
</feature>
<dbReference type="CDD" id="cd17339">
    <property type="entry name" value="MFS_NIMT_CynX_like"/>
    <property type="match status" value="1"/>
</dbReference>
<dbReference type="PANTHER" id="PTHR23523">
    <property type="match status" value="1"/>
</dbReference>
<feature type="transmembrane region" description="Helical" evidence="6">
    <location>
        <begin position="127"/>
        <end position="152"/>
    </location>
</feature>
<keyword evidence="4 6" id="KW-1133">Transmembrane helix</keyword>
<evidence type="ECO:0000256" key="3">
    <source>
        <dbReference type="ARBA" id="ARBA00022692"/>
    </source>
</evidence>
<reference evidence="8" key="1">
    <citation type="journal article" date="2021" name="PeerJ">
        <title>Extensive microbial diversity within the chicken gut microbiome revealed by metagenomics and culture.</title>
        <authorList>
            <person name="Gilroy R."/>
            <person name="Ravi A."/>
            <person name="Getino M."/>
            <person name="Pursley I."/>
            <person name="Horton D.L."/>
            <person name="Alikhan N.F."/>
            <person name="Baker D."/>
            <person name="Gharbi K."/>
            <person name="Hall N."/>
            <person name="Watson M."/>
            <person name="Adriaenssens E.M."/>
            <person name="Foster-Nyarko E."/>
            <person name="Jarju S."/>
            <person name="Secka A."/>
            <person name="Antonio M."/>
            <person name="Oren A."/>
            <person name="Chaudhuri R.R."/>
            <person name="La Ragione R."/>
            <person name="Hildebrand F."/>
            <person name="Pallen M.J."/>
        </authorList>
    </citation>
    <scope>NUCLEOTIDE SEQUENCE</scope>
    <source>
        <strain evidence="8">6627</strain>
    </source>
</reference>
<proteinExistence type="predicted"/>
<reference evidence="8" key="2">
    <citation type="submission" date="2021-04" db="EMBL/GenBank/DDBJ databases">
        <authorList>
            <person name="Gilroy R."/>
        </authorList>
    </citation>
    <scope>NUCLEOTIDE SEQUENCE</scope>
    <source>
        <strain evidence="8">6627</strain>
    </source>
</reference>
<dbReference type="AlphaFoldDB" id="A0A9D2A953"/>
<sequence>MKKKSSNLLLIGLIMIGLVLRVPFTSIPPVLTNIAQGLHIPVGELGTLTTIPLLMFAICSPFASKIASRFGYAATFVGVLIVLALGSLVRIFNVPFLFIGTALIGMAIAFLNVLMPAAVMNYFPNRIGIITSIYTTVMTCATALMSALAVPITQGSSWKTLLIIITGLVLLTWGIWLVNLKGDQHISNETAEQTDAIKDSVWKNKDAWIMLLFSGLQSLLFYTGLTWLPTMASDAGLSQTAAGNLSGIYSLIGIPFSIILPAFIEKLALKSRRWVILGFDSLGIIGVAMLLHQQSSFGYWLVVTLLIGCSTGALFPYLMTSFSLKASTAQRSAELSGMSQAGGYLIAAIGPFIFGYGHTLFHSWTLVTWCLLILTVLMTIMNWLMEKKEIIY</sequence>
<evidence type="ECO:0000256" key="2">
    <source>
        <dbReference type="ARBA" id="ARBA00022448"/>
    </source>
</evidence>
<dbReference type="Gene3D" id="1.20.1250.20">
    <property type="entry name" value="MFS general substrate transporter like domains"/>
    <property type="match status" value="1"/>
</dbReference>
<dbReference type="InterPro" id="IPR020846">
    <property type="entry name" value="MFS_dom"/>
</dbReference>
<feature type="transmembrane region" description="Helical" evidence="6">
    <location>
        <begin position="207"/>
        <end position="228"/>
    </location>
</feature>
<feature type="transmembrane region" description="Helical" evidence="6">
    <location>
        <begin position="248"/>
        <end position="267"/>
    </location>
</feature>
<gene>
    <name evidence="8" type="ORF">H9861_01435</name>
</gene>
<organism evidence="8 9">
    <name type="scientific">Candidatus Ligilactobacillus excrementigallinarum</name>
    <dbReference type="NCBI Taxonomy" id="2838641"/>
    <lineage>
        <taxon>Bacteria</taxon>
        <taxon>Bacillati</taxon>
        <taxon>Bacillota</taxon>
        <taxon>Bacilli</taxon>
        <taxon>Lactobacillales</taxon>
        <taxon>Lactobacillaceae</taxon>
        <taxon>Ligilactobacillus</taxon>
    </lineage>
</organism>
<evidence type="ECO:0000256" key="5">
    <source>
        <dbReference type="ARBA" id="ARBA00023136"/>
    </source>
</evidence>
<feature type="transmembrane region" description="Helical" evidence="6">
    <location>
        <begin position="297"/>
        <end position="320"/>
    </location>
</feature>
<accession>A0A9D2A953</accession>
<feature type="transmembrane region" description="Helical" evidence="6">
    <location>
        <begin position="70"/>
        <end position="89"/>
    </location>
</feature>
<feature type="transmembrane region" description="Helical" evidence="6">
    <location>
        <begin position="45"/>
        <end position="63"/>
    </location>
</feature>
<dbReference type="GO" id="GO:0022857">
    <property type="term" value="F:transmembrane transporter activity"/>
    <property type="evidence" value="ECO:0007669"/>
    <property type="project" value="InterPro"/>
</dbReference>
<evidence type="ECO:0000259" key="7">
    <source>
        <dbReference type="PROSITE" id="PS50850"/>
    </source>
</evidence>
<keyword evidence="5 6" id="KW-0472">Membrane</keyword>
<evidence type="ECO:0000256" key="4">
    <source>
        <dbReference type="ARBA" id="ARBA00022989"/>
    </source>
</evidence>
<feature type="transmembrane region" description="Helical" evidence="6">
    <location>
        <begin position="274"/>
        <end position="291"/>
    </location>
</feature>
<dbReference type="InterPro" id="IPR011701">
    <property type="entry name" value="MFS"/>
</dbReference>
<dbReference type="EMBL" id="DXFP01000010">
    <property type="protein sequence ID" value="HIX01403.1"/>
    <property type="molecule type" value="Genomic_DNA"/>
</dbReference>
<dbReference type="PROSITE" id="PS50850">
    <property type="entry name" value="MFS"/>
    <property type="match status" value="1"/>
</dbReference>
<comment type="subcellular location">
    <subcellularLocation>
        <location evidence="1">Cell membrane</location>
        <topology evidence="1">Multi-pass membrane protein</topology>
    </subcellularLocation>
</comment>
<dbReference type="InterPro" id="IPR036259">
    <property type="entry name" value="MFS_trans_sf"/>
</dbReference>
<protein>
    <submittedName>
        <fullName evidence="8">MFS transporter</fullName>
    </submittedName>
</protein>
<feature type="transmembrane region" description="Helical" evidence="6">
    <location>
        <begin position="158"/>
        <end position="178"/>
    </location>
</feature>
<evidence type="ECO:0000256" key="1">
    <source>
        <dbReference type="ARBA" id="ARBA00004651"/>
    </source>
</evidence>
<dbReference type="PANTHER" id="PTHR23523:SF2">
    <property type="entry name" value="2-NITROIMIDAZOLE TRANSPORTER"/>
    <property type="match status" value="1"/>
</dbReference>
<dbReference type="GO" id="GO:0005886">
    <property type="term" value="C:plasma membrane"/>
    <property type="evidence" value="ECO:0007669"/>
    <property type="project" value="UniProtKB-SubCell"/>
</dbReference>
<evidence type="ECO:0000256" key="6">
    <source>
        <dbReference type="SAM" id="Phobius"/>
    </source>
</evidence>
<dbReference type="Pfam" id="PF07690">
    <property type="entry name" value="MFS_1"/>
    <property type="match status" value="1"/>
</dbReference>
<dbReference type="Proteomes" id="UP000823963">
    <property type="component" value="Unassembled WGS sequence"/>
</dbReference>
<keyword evidence="2" id="KW-0813">Transport</keyword>
<evidence type="ECO:0000313" key="9">
    <source>
        <dbReference type="Proteomes" id="UP000823963"/>
    </source>
</evidence>
<feature type="transmembrane region" description="Helical" evidence="6">
    <location>
        <begin position="366"/>
        <end position="385"/>
    </location>
</feature>
<keyword evidence="3 6" id="KW-0812">Transmembrane</keyword>
<feature type="transmembrane region" description="Helical" evidence="6">
    <location>
        <begin position="341"/>
        <end position="360"/>
    </location>
</feature>
<dbReference type="InterPro" id="IPR052524">
    <property type="entry name" value="MFS_Cyanate_Porter"/>
</dbReference>
<dbReference type="SUPFAM" id="SSF103473">
    <property type="entry name" value="MFS general substrate transporter"/>
    <property type="match status" value="1"/>
</dbReference>
<feature type="domain" description="Major facilitator superfamily (MFS) profile" evidence="7">
    <location>
        <begin position="9"/>
        <end position="390"/>
    </location>
</feature>